<dbReference type="AlphaFoldDB" id="A0A1I7ILW4"/>
<sequence length="580" mass="63806">MQKLNPQDPTARAQVESIIAKIKSQWAQDRNVLDILPAIKTVGPYAQPDTLAIGFYVREKVDLAKLTDRGYLPIPDQIEDVPTDVIQAITKPRGTVDTKSTRSQMFDTLAGGIAVGNANMNVYGTLGMILFAQSDSRPLGLTNEHVLVNDIDGHVGDEVQQPRFYLNSEVSIDSAACCPNDQLHYRPVDNPIVDAAAGVFAAASIAAVLSDQIDPHRRGQDATVPDPTERTLRETVSVEMQYPEIPLPGYPYKLDVKWKYQRETDRRTLEYSVSETKPNLHFVETQELLTDRTIYQRGNQVVFFALLGAEPHQETCQNYFVTAAALSPSHRRAYKIILKPWEIDTGLRIDNPSHSLVDGRAVRRCTSFDDQKSGDCFRQPRSISGMIFDPKDYTACFVQPAAAERPALVFPPAGLTIRFPTPIQEVLGRVVFRAPVTMTAFNGAEVVGTATTSGVSPAELHLTAPSITHVVFRSKDESPELVEICTVKQLRNYCIYRGELTLLPDEEIGMWSTYLFAQTRNDVPSGTDPLIAATTIGGLPVTSNFIDAGGSDDITYGHSCLVDIVPNGQFEVALPSTVIG</sequence>
<dbReference type="EMBL" id="FPBZ01000021">
    <property type="protein sequence ID" value="SFU73907.1"/>
    <property type="molecule type" value="Genomic_DNA"/>
</dbReference>
<name>A0A1I7ILW4_9PROT</name>
<protein>
    <submittedName>
        <fullName evidence="1">Uncharacterized protein</fullName>
    </submittedName>
</protein>
<evidence type="ECO:0000313" key="2">
    <source>
        <dbReference type="Proteomes" id="UP000182649"/>
    </source>
</evidence>
<proteinExistence type="predicted"/>
<dbReference type="OrthoDB" id="1488843at2"/>
<accession>A0A1I7ILW4</accession>
<organism evidence="1 2">
    <name type="scientific">Nitrosospira multiformis</name>
    <dbReference type="NCBI Taxonomy" id="1231"/>
    <lineage>
        <taxon>Bacteria</taxon>
        <taxon>Pseudomonadati</taxon>
        <taxon>Pseudomonadota</taxon>
        <taxon>Betaproteobacteria</taxon>
        <taxon>Nitrosomonadales</taxon>
        <taxon>Nitrosomonadaceae</taxon>
        <taxon>Nitrosospira</taxon>
    </lineage>
</organism>
<evidence type="ECO:0000313" key="1">
    <source>
        <dbReference type="EMBL" id="SFU73907.1"/>
    </source>
</evidence>
<dbReference type="RefSeq" id="WP_074975772.1">
    <property type="nucleotide sequence ID" value="NZ_FPBZ01000021.1"/>
</dbReference>
<dbReference type="Proteomes" id="UP000182649">
    <property type="component" value="Unassembled WGS sequence"/>
</dbReference>
<gene>
    <name evidence="1" type="ORF">SAMN05216417_12144</name>
</gene>
<reference evidence="1 2" key="1">
    <citation type="submission" date="2016-10" db="EMBL/GenBank/DDBJ databases">
        <authorList>
            <person name="de Groot N.N."/>
        </authorList>
    </citation>
    <scope>NUCLEOTIDE SEQUENCE [LARGE SCALE GENOMIC DNA]</scope>
    <source>
        <strain evidence="1 2">Nl14</strain>
    </source>
</reference>